<evidence type="ECO:0000256" key="22">
    <source>
        <dbReference type="ARBA" id="ARBA00023268"/>
    </source>
</evidence>
<evidence type="ECO:0000256" key="11">
    <source>
        <dbReference type="ARBA" id="ARBA00022670"/>
    </source>
</evidence>
<evidence type="ECO:0000256" key="9">
    <source>
        <dbReference type="ARBA" id="ARBA00022519"/>
    </source>
</evidence>
<dbReference type="GO" id="GO:0008360">
    <property type="term" value="P:regulation of cell shape"/>
    <property type="evidence" value="ECO:0007669"/>
    <property type="project" value="UniProtKB-KW"/>
</dbReference>
<dbReference type="GO" id="GO:0006508">
    <property type="term" value="P:proteolysis"/>
    <property type="evidence" value="ECO:0007669"/>
    <property type="project" value="UniProtKB-KW"/>
</dbReference>
<keyword evidence="17" id="KW-0735">Signal-anchor</keyword>
<evidence type="ECO:0000256" key="23">
    <source>
        <dbReference type="ARBA" id="ARBA00023316"/>
    </source>
</evidence>
<evidence type="ECO:0000256" key="17">
    <source>
        <dbReference type="ARBA" id="ARBA00022968"/>
    </source>
</evidence>
<evidence type="ECO:0000256" key="5">
    <source>
        <dbReference type="ARBA" id="ARBA00007739"/>
    </source>
</evidence>
<proteinExistence type="inferred from homology"/>
<dbReference type="EMBL" id="RQXW01000002">
    <property type="protein sequence ID" value="RTE67241.1"/>
    <property type="molecule type" value="Genomic_DNA"/>
</dbReference>
<dbReference type="GO" id="GO:0008658">
    <property type="term" value="F:penicillin binding"/>
    <property type="evidence" value="ECO:0007669"/>
    <property type="project" value="InterPro"/>
</dbReference>
<dbReference type="Pfam" id="PF17092">
    <property type="entry name" value="PCB_OB"/>
    <property type="match status" value="1"/>
</dbReference>
<dbReference type="RefSeq" id="WP_126157209.1">
    <property type="nucleotide sequence ID" value="NZ_RQXW01000002.1"/>
</dbReference>
<dbReference type="NCBIfam" id="TIGR02074">
    <property type="entry name" value="PBP_1a_fam"/>
    <property type="match status" value="1"/>
</dbReference>
<evidence type="ECO:0000256" key="14">
    <source>
        <dbReference type="ARBA" id="ARBA00022692"/>
    </source>
</evidence>
<evidence type="ECO:0000256" key="13">
    <source>
        <dbReference type="ARBA" id="ARBA00022679"/>
    </source>
</evidence>
<keyword evidence="19 28" id="KW-1133">Transmembrane helix</keyword>
<dbReference type="InterPro" id="IPR050396">
    <property type="entry name" value="Glycosyltr_51/Transpeptidase"/>
</dbReference>
<dbReference type="GO" id="GO:0009252">
    <property type="term" value="P:peptidoglycan biosynthetic process"/>
    <property type="evidence" value="ECO:0007669"/>
    <property type="project" value="UniProtKB-UniPathway"/>
</dbReference>
<keyword evidence="12" id="KW-0328">Glycosyltransferase</keyword>
<feature type="domain" description="Penicillin-binding protein OB-like" evidence="31">
    <location>
        <begin position="322"/>
        <end position="427"/>
    </location>
</feature>
<keyword evidence="10" id="KW-0121">Carboxypeptidase</keyword>
<evidence type="ECO:0000256" key="25">
    <source>
        <dbReference type="ARBA" id="ARBA00044770"/>
    </source>
</evidence>
<dbReference type="GO" id="GO:0008955">
    <property type="term" value="F:peptidoglycan glycosyltransferase activity"/>
    <property type="evidence" value="ECO:0007669"/>
    <property type="project" value="UniProtKB-EC"/>
</dbReference>
<dbReference type="EC" id="3.4.16.4" evidence="6"/>
<dbReference type="EC" id="2.4.99.28" evidence="25"/>
<keyword evidence="9" id="KW-0997">Cell inner membrane</keyword>
<evidence type="ECO:0000256" key="3">
    <source>
        <dbReference type="ARBA" id="ARBA00004752"/>
    </source>
</evidence>
<dbReference type="SUPFAM" id="SSF53955">
    <property type="entry name" value="Lysozyme-like"/>
    <property type="match status" value="1"/>
</dbReference>
<evidence type="ECO:0000256" key="8">
    <source>
        <dbReference type="ARBA" id="ARBA00022475"/>
    </source>
</evidence>
<dbReference type="Proteomes" id="UP000283087">
    <property type="component" value="Unassembled WGS sequence"/>
</dbReference>
<keyword evidence="11" id="KW-0645">Protease</keyword>
<evidence type="ECO:0000256" key="7">
    <source>
        <dbReference type="ARBA" id="ARBA00018638"/>
    </source>
</evidence>
<dbReference type="OrthoDB" id="9766909at2"/>
<comment type="function">
    <text evidence="1">Cell wall formation. Synthesis of cross-linked peptidoglycan from the lipid intermediates. The enzyme has a penicillin-insensitive transglycosylase N-terminal domain (formation of linear glycan strands) and a penicillin-sensitive transpeptidase C-terminal domain (cross-linking of the peptide subunits).</text>
</comment>
<reference evidence="32 33" key="1">
    <citation type="submission" date="2018-11" db="EMBL/GenBank/DDBJ databases">
        <title>The draft genome sequence of Amphritea opalescens ANRC-JH13T.</title>
        <authorList>
            <person name="Fang Z."/>
            <person name="Zhang Y."/>
            <person name="Han X."/>
        </authorList>
    </citation>
    <scope>NUCLEOTIDE SEQUENCE [LARGE SCALE GENOMIC DNA]</scope>
    <source>
        <strain evidence="32 33">ANRC-JH13</strain>
    </source>
</reference>
<dbReference type="Gene3D" id="1.10.3810.10">
    <property type="entry name" value="Biosynthetic peptidoglycan transglycosylase-like"/>
    <property type="match status" value="1"/>
</dbReference>
<evidence type="ECO:0000256" key="10">
    <source>
        <dbReference type="ARBA" id="ARBA00022645"/>
    </source>
</evidence>
<feature type="domain" description="Glycosyl transferase family 51" evidence="30">
    <location>
        <begin position="59"/>
        <end position="234"/>
    </location>
</feature>
<dbReference type="Pfam" id="PF00905">
    <property type="entry name" value="Transpeptidase"/>
    <property type="match status" value="2"/>
</dbReference>
<gene>
    <name evidence="32" type="ORF">EH243_03280</name>
</gene>
<keyword evidence="13" id="KW-0808">Transferase</keyword>
<evidence type="ECO:0000256" key="21">
    <source>
        <dbReference type="ARBA" id="ARBA00023251"/>
    </source>
</evidence>
<keyword evidence="20 28" id="KW-0472">Membrane</keyword>
<evidence type="ECO:0000256" key="26">
    <source>
        <dbReference type="ARBA" id="ARBA00049902"/>
    </source>
</evidence>
<evidence type="ECO:0000259" key="31">
    <source>
        <dbReference type="Pfam" id="PF17092"/>
    </source>
</evidence>
<evidence type="ECO:0000259" key="29">
    <source>
        <dbReference type="Pfam" id="PF00905"/>
    </source>
</evidence>
<dbReference type="Gene3D" id="3.40.710.10">
    <property type="entry name" value="DD-peptidase/beta-lactamase superfamily"/>
    <property type="match status" value="2"/>
</dbReference>
<evidence type="ECO:0000256" key="24">
    <source>
        <dbReference type="ARBA" id="ARBA00034000"/>
    </source>
</evidence>
<comment type="similarity">
    <text evidence="5">In the N-terminal section; belongs to the glycosyltransferase 51 family.</text>
</comment>
<dbReference type="PANTHER" id="PTHR32282">
    <property type="entry name" value="BINDING PROTEIN TRANSPEPTIDASE, PUTATIVE-RELATED"/>
    <property type="match status" value="1"/>
</dbReference>
<dbReference type="InterPro" id="IPR036950">
    <property type="entry name" value="PBP_transglycosylase"/>
</dbReference>
<dbReference type="PANTHER" id="PTHR32282:SF27">
    <property type="entry name" value="PENICILLIN-BINDING PROTEIN 1A"/>
    <property type="match status" value="1"/>
</dbReference>
<name>A0A430KUP7_9GAMM</name>
<dbReference type="InterPro" id="IPR023346">
    <property type="entry name" value="Lysozyme-like_dom_sf"/>
</dbReference>
<dbReference type="InterPro" id="IPR001264">
    <property type="entry name" value="Glyco_trans_51"/>
</dbReference>
<dbReference type="InterPro" id="IPR031376">
    <property type="entry name" value="PCB_OB"/>
</dbReference>
<keyword evidence="33" id="KW-1185">Reference proteome</keyword>
<evidence type="ECO:0000256" key="28">
    <source>
        <dbReference type="SAM" id="Phobius"/>
    </source>
</evidence>
<evidence type="ECO:0000256" key="6">
    <source>
        <dbReference type="ARBA" id="ARBA00012448"/>
    </source>
</evidence>
<dbReference type="GO" id="GO:0071555">
    <property type="term" value="P:cell wall organization"/>
    <property type="evidence" value="ECO:0007669"/>
    <property type="project" value="UniProtKB-KW"/>
</dbReference>
<dbReference type="GO" id="GO:0046677">
    <property type="term" value="P:response to antibiotic"/>
    <property type="evidence" value="ECO:0007669"/>
    <property type="project" value="UniProtKB-KW"/>
</dbReference>
<dbReference type="UniPathway" id="UPA00219"/>
<dbReference type="FunFam" id="1.10.3810.10:FF:000003">
    <property type="entry name" value="Penicillin-binding protein 1a"/>
    <property type="match status" value="1"/>
</dbReference>
<dbReference type="GO" id="GO:0009002">
    <property type="term" value="F:serine-type D-Ala-D-Ala carboxypeptidase activity"/>
    <property type="evidence" value="ECO:0007669"/>
    <property type="project" value="UniProtKB-EC"/>
</dbReference>
<evidence type="ECO:0000256" key="19">
    <source>
        <dbReference type="ARBA" id="ARBA00022989"/>
    </source>
</evidence>
<evidence type="ECO:0000256" key="27">
    <source>
        <dbReference type="ARBA" id="ARBA00060592"/>
    </source>
</evidence>
<evidence type="ECO:0000256" key="20">
    <source>
        <dbReference type="ARBA" id="ARBA00023136"/>
    </source>
</evidence>
<comment type="subcellular location">
    <subcellularLocation>
        <location evidence="2">Cell inner membrane</location>
        <topology evidence="2">Single-pass type II membrane protein</topology>
    </subcellularLocation>
</comment>
<comment type="catalytic activity">
    <reaction evidence="26">
        <text>[GlcNAc-(1-&gt;4)-Mur2Ac(oyl-L-Ala-gamma-D-Glu-L-Lys-D-Ala-D-Ala)](n)-di-trans,octa-cis-undecaprenyl diphosphate + beta-D-GlcNAc-(1-&gt;4)-Mur2Ac(oyl-L-Ala-gamma-D-Glu-L-Lys-D-Ala-D-Ala)-di-trans,octa-cis-undecaprenyl diphosphate = [GlcNAc-(1-&gt;4)-Mur2Ac(oyl-L-Ala-gamma-D-Glu-L-Lys-D-Ala-D-Ala)](n+1)-di-trans,octa-cis-undecaprenyl diphosphate + di-trans,octa-cis-undecaprenyl diphosphate + H(+)</text>
        <dbReference type="Rhea" id="RHEA:23708"/>
        <dbReference type="Rhea" id="RHEA-COMP:9602"/>
        <dbReference type="Rhea" id="RHEA-COMP:9603"/>
        <dbReference type="ChEBI" id="CHEBI:15378"/>
        <dbReference type="ChEBI" id="CHEBI:58405"/>
        <dbReference type="ChEBI" id="CHEBI:60033"/>
        <dbReference type="ChEBI" id="CHEBI:78435"/>
        <dbReference type="EC" id="2.4.99.28"/>
    </reaction>
</comment>
<evidence type="ECO:0000313" key="32">
    <source>
        <dbReference type="EMBL" id="RTE67241.1"/>
    </source>
</evidence>
<evidence type="ECO:0000256" key="15">
    <source>
        <dbReference type="ARBA" id="ARBA00022801"/>
    </source>
</evidence>
<evidence type="ECO:0000256" key="4">
    <source>
        <dbReference type="ARBA" id="ARBA00007090"/>
    </source>
</evidence>
<keyword evidence="21" id="KW-0046">Antibiotic resistance</keyword>
<dbReference type="SUPFAM" id="SSF56601">
    <property type="entry name" value="beta-lactamase/transpeptidase-like"/>
    <property type="match status" value="1"/>
</dbReference>
<sequence>MKLLTLLLKLGLKLTILVAFIGGLALAIAYFHYAPKLPDVETLRDVQLQTPLRIYSEDNKLISEFGEKRRWPISYQQIPQNYINALLAAEDRNFFNHMGVDIKGLFRAVYQLASSGRIQSGGSTITMQVAKNYFLTRERSFVRKFNEILLSLRIEQELTKEEIFELYVNKIYLGHRSYGIQAAANIYYGKNIGELSLAQVAMIAGLPKAPSAYNPITNPSRAIERRNWILKRMHSLSFINDEDYNNAKNEPVTAEYHGTQIELYAPFVAEMVRNELYQYFDESLYTNGFRVYTTLNSTMQAAANQAVEDGLLAYTERHGYFGAEKTAAADPLTDENIIAILNKERTFGSLQPAIVLSTDQQQAEVFIKDHGHATLTWDGMQWAREYKGANRLGRKPKLAADILTAGDLIRVRAAAENSWRLSQIPRVEGAFTALSPKDGALRALVGGFNFNHNKFNRATQAKRQPGSNIKPFIYASALEQGYTPATLINDAPVVLHDGDLESNWRPQNYSKKFYGPTRLREALYKSRNLVSIRILRSIGIDTAIEFLTRFGFDKDRLPNNLSLSLGTADVTPLELVTGYAGLANQGYKVTPYFIDRIEDTEGNILYQAQPTTVCADCTYIADNSAVPADFSLIPQAPTTIIKSTEPQSNITSPAIEPEETQESEQTVLASTLTGQQITNRPVAPRVMKPQTAYMIYNIMQDVITRGTGRRARVLQRSDLAGKTGTTNDQKDAWFSGFNKDVVASAWVGFDQPTTLGRSEFGGTAALPIWINFMETALEGVPDLPIPKPNGLVSIRIDPKTSLRAYPGQENAIFEIFPVASVPTETARNPLQPSAEGTTRTEDIF</sequence>
<dbReference type="GO" id="GO:0005886">
    <property type="term" value="C:plasma membrane"/>
    <property type="evidence" value="ECO:0007669"/>
    <property type="project" value="UniProtKB-SubCell"/>
</dbReference>
<evidence type="ECO:0000256" key="2">
    <source>
        <dbReference type="ARBA" id="ARBA00004249"/>
    </source>
</evidence>
<keyword evidence="14 28" id="KW-0812">Transmembrane</keyword>
<evidence type="ECO:0000313" key="33">
    <source>
        <dbReference type="Proteomes" id="UP000283087"/>
    </source>
</evidence>
<evidence type="ECO:0000256" key="12">
    <source>
        <dbReference type="ARBA" id="ARBA00022676"/>
    </source>
</evidence>
<keyword evidence="23" id="KW-0961">Cell wall biogenesis/degradation</keyword>
<keyword evidence="8" id="KW-1003">Cell membrane</keyword>
<feature type="transmembrane region" description="Helical" evidence="28">
    <location>
        <begin position="12"/>
        <end position="33"/>
    </location>
</feature>
<evidence type="ECO:0000256" key="16">
    <source>
        <dbReference type="ARBA" id="ARBA00022960"/>
    </source>
</evidence>
<evidence type="ECO:0000259" key="30">
    <source>
        <dbReference type="Pfam" id="PF00912"/>
    </source>
</evidence>
<comment type="catalytic activity">
    <reaction evidence="24">
        <text>Preferential cleavage: (Ac)2-L-Lys-D-Ala-|-D-Ala. Also transpeptidation of peptidyl-alanyl moieties that are N-acyl substituents of D-alanine.</text>
        <dbReference type="EC" id="3.4.16.4"/>
    </reaction>
</comment>
<organism evidence="32 33">
    <name type="scientific">Amphritea opalescens</name>
    <dbReference type="NCBI Taxonomy" id="2490544"/>
    <lineage>
        <taxon>Bacteria</taxon>
        <taxon>Pseudomonadati</taxon>
        <taxon>Pseudomonadota</taxon>
        <taxon>Gammaproteobacteria</taxon>
        <taxon>Oceanospirillales</taxon>
        <taxon>Oceanospirillaceae</taxon>
        <taxon>Amphritea</taxon>
    </lineage>
</organism>
<evidence type="ECO:0000256" key="18">
    <source>
        <dbReference type="ARBA" id="ARBA00022984"/>
    </source>
</evidence>
<keyword evidence="15" id="KW-0378">Hydrolase</keyword>
<protein>
    <recommendedName>
        <fullName evidence="7">Penicillin-binding protein 1A</fullName>
        <ecNumber evidence="25">2.4.99.28</ecNumber>
        <ecNumber evidence="6">3.4.16.4</ecNumber>
    </recommendedName>
</protein>
<dbReference type="InterPro" id="IPR012338">
    <property type="entry name" value="Beta-lactam/transpept-like"/>
</dbReference>
<dbReference type="AlphaFoldDB" id="A0A430KUP7"/>
<evidence type="ECO:0000256" key="1">
    <source>
        <dbReference type="ARBA" id="ARBA00002624"/>
    </source>
</evidence>
<keyword evidence="16" id="KW-0133">Cell shape</keyword>
<comment type="pathway">
    <text evidence="3">Cell wall biogenesis; peptidoglycan biosynthesis.</text>
</comment>
<feature type="domain" description="Penicillin-binding protein transpeptidase" evidence="29">
    <location>
        <begin position="429"/>
        <end position="607"/>
    </location>
</feature>
<keyword evidence="18" id="KW-0573">Peptidoglycan synthesis</keyword>
<comment type="similarity">
    <text evidence="4">In the C-terminal section; belongs to the transpeptidase family.</text>
</comment>
<keyword evidence="22" id="KW-0511">Multifunctional enzyme</keyword>
<dbReference type="InterPro" id="IPR001460">
    <property type="entry name" value="PCN-bd_Tpept"/>
</dbReference>
<accession>A0A430KUP7</accession>
<comment type="pathway">
    <text evidence="27">Glycan biosynthesis.</text>
</comment>
<dbReference type="Pfam" id="PF00912">
    <property type="entry name" value="Transgly"/>
    <property type="match status" value="1"/>
</dbReference>
<comment type="caution">
    <text evidence="32">The sequence shown here is derived from an EMBL/GenBank/DDBJ whole genome shotgun (WGS) entry which is preliminary data.</text>
</comment>
<dbReference type="GO" id="GO:0030288">
    <property type="term" value="C:outer membrane-bounded periplasmic space"/>
    <property type="evidence" value="ECO:0007669"/>
    <property type="project" value="TreeGrafter"/>
</dbReference>
<feature type="domain" description="Penicillin-binding protein transpeptidase" evidence="29">
    <location>
        <begin position="674"/>
        <end position="739"/>
    </location>
</feature>